<dbReference type="PANTHER" id="PTHR12126:SF11">
    <property type="entry name" value="NADH DEHYDROGENASE [UBIQUINONE] 1 ALPHA SUBCOMPLEX SUBUNIT 9, MITOCHONDRIAL"/>
    <property type="match status" value="1"/>
</dbReference>
<dbReference type="PANTHER" id="PTHR12126">
    <property type="entry name" value="NADH-UBIQUINONE OXIDOREDUCTASE 39 KDA SUBUNIT-RELATED"/>
    <property type="match status" value="1"/>
</dbReference>
<evidence type="ECO:0000313" key="3">
    <source>
        <dbReference type="Proteomes" id="UP001209083"/>
    </source>
</evidence>
<accession>A0ABY8QWX1</accession>
<dbReference type="Gene3D" id="3.40.50.720">
    <property type="entry name" value="NAD(P)-binding Rossmann-like Domain"/>
    <property type="match status" value="1"/>
</dbReference>
<reference evidence="2 3" key="1">
    <citation type="submission" date="2023-05" db="EMBL/GenBank/DDBJ databases">
        <title>Lithophilousrod everest ZFBP1038 complete genpme.</title>
        <authorList>
            <person name="Tian M."/>
        </authorList>
    </citation>
    <scope>NUCLEOTIDE SEQUENCE [LARGE SCALE GENOMIC DNA]</scope>
    <source>
        <strain evidence="2 3">ZFBP1038</strain>
    </source>
</reference>
<dbReference type="EMBL" id="CP090958">
    <property type="protein sequence ID" value="WGW13522.1"/>
    <property type="molecule type" value="Genomic_DNA"/>
</dbReference>
<dbReference type="RefSeq" id="WP_349640344.1">
    <property type="nucleotide sequence ID" value="NZ_CP090958.1"/>
</dbReference>
<evidence type="ECO:0000313" key="2">
    <source>
        <dbReference type="EMBL" id="WGW13522.1"/>
    </source>
</evidence>
<dbReference type="Proteomes" id="UP001209083">
    <property type="component" value="Chromosome"/>
</dbReference>
<feature type="domain" description="NAD(P)-binding" evidence="1">
    <location>
        <begin position="6"/>
        <end position="181"/>
    </location>
</feature>
<sequence length="265" mass="28648">MYLVVGGTGAAGSRIVAELVSRGMQVRVLTRGNRRAKDDGVSFVRGDLLTGAGLAEATANVHTVIDASDGKTPRSQRVLTDGAENLMQACWASGVERAVLLSIVNVDQCALGYYRAKAEQERLFSTANRNNVVVRSTQFHEFLGMMWSTPSRARVLPVFTHTSFQPIDLRDVAAAVVDAARSESLGAGSGRQQITIGGPEILSMRELARQWTFARQAQGKTRHRALTVPVHVPGKFGAFLRAGRNLVPDDAVTNGVTFGQWLSEK</sequence>
<organism evidence="2 3">
    <name type="scientific">Saxibacter everestensis</name>
    <dbReference type="NCBI Taxonomy" id="2909229"/>
    <lineage>
        <taxon>Bacteria</taxon>
        <taxon>Bacillati</taxon>
        <taxon>Actinomycetota</taxon>
        <taxon>Actinomycetes</taxon>
        <taxon>Micrococcales</taxon>
        <taxon>Brevibacteriaceae</taxon>
        <taxon>Saxibacter</taxon>
    </lineage>
</organism>
<dbReference type="InterPro" id="IPR016040">
    <property type="entry name" value="NAD(P)-bd_dom"/>
</dbReference>
<protein>
    <submittedName>
        <fullName evidence="2">NAD(P)H-binding protein</fullName>
    </submittedName>
</protein>
<name>A0ABY8QWX1_9MICO</name>
<dbReference type="SUPFAM" id="SSF51735">
    <property type="entry name" value="NAD(P)-binding Rossmann-fold domains"/>
    <property type="match status" value="1"/>
</dbReference>
<keyword evidence="3" id="KW-1185">Reference proteome</keyword>
<gene>
    <name evidence="2" type="ORF">LWF01_07135</name>
</gene>
<evidence type="ECO:0000259" key="1">
    <source>
        <dbReference type="Pfam" id="PF13460"/>
    </source>
</evidence>
<dbReference type="Pfam" id="PF13460">
    <property type="entry name" value="NAD_binding_10"/>
    <property type="match status" value="1"/>
</dbReference>
<proteinExistence type="predicted"/>
<dbReference type="InterPro" id="IPR036291">
    <property type="entry name" value="NAD(P)-bd_dom_sf"/>
</dbReference>
<dbReference type="InterPro" id="IPR051207">
    <property type="entry name" value="ComplexI_NDUFA9_subunit"/>
</dbReference>